<sequence length="180" mass="20397">MNWIKSNKILSIGIFATLICLSVIGYVFFDMISGKPEPVNASQKASSKQSVEQVSVPQADGNAGTNAFGETKNKVSEQDVMDYIHAMSHQKVEAEQKWDHYYITEDRIQFLIAEVESGNFENEDLYLDILTRWSEGDFSKADNDHNAVWKLLGGTVGKATGIMSEEEEKQYLEDYEHKFK</sequence>
<keyword evidence="2" id="KW-1133">Transmembrane helix</keyword>
<feature type="compositionally biased region" description="Polar residues" evidence="1">
    <location>
        <begin position="40"/>
        <end position="56"/>
    </location>
</feature>
<dbReference type="Pfam" id="PF19754">
    <property type="entry name" value="DUF6241"/>
    <property type="match status" value="1"/>
</dbReference>
<dbReference type="EMBL" id="JACXAI010000013">
    <property type="protein sequence ID" value="MBD1380850.1"/>
    <property type="molecule type" value="Genomic_DNA"/>
</dbReference>
<evidence type="ECO:0000256" key="2">
    <source>
        <dbReference type="SAM" id="Phobius"/>
    </source>
</evidence>
<evidence type="ECO:0000256" key="1">
    <source>
        <dbReference type="SAM" id="MobiDB-lite"/>
    </source>
</evidence>
<evidence type="ECO:0000313" key="4">
    <source>
        <dbReference type="Proteomes" id="UP000626844"/>
    </source>
</evidence>
<accession>A0A926NHF5</accession>
<feature type="transmembrane region" description="Helical" evidence="2">
    <location>
        <begin position="9"/>
        <end position="29"/>
    </location>
</feature>
<dbReference type="RefSeq" id="WP_191158450.1">
    <property type="nucleotide sequence ID" value="NZ_JACXAI010000013.1"/>
</dbReference>
<keyword evidence="2" id="KW-0472">Membrane</keyword>
<evidence type="ECO:0000313" key="3">
    <source>
        <dbReference type="EMBL" id="MBD1380850.1"/>
    </source>
</evidence>
<reference evidence="3" key="1">
    <citation type="submission" date="2020-09" db="EMBL/GenBank/DDBJ databases">
        <title>A novel bacterium of genus Bacillus, isolated from South China Sea.</title>
        <authorList>
            <person name="Huang H."/>
            <person name="Mo K."/>
            <person name="Hu Y."/>
        </authorList>
    </citation>
    <scope>NUCLEOTIDE SEQUENCE</scope>
    <source>
        <strain evidence="3">IB182487</strain>
    </source>
</reference>
<dbReference type="InterPro" id="IPR046208">
    <property type="entry name" value="DUF6241"/>
</dbReference>
<feature type="region of interest" description="Disordered" evidence="1">
    <location>
        <begin position="40"/>
        <end position="71"/>
    </location>
</feature>
<dbReference type="AlphaFoldDB" id="A0A926NHF5"/>
<dbReference type="Proteomes" id="UP000626844">
    <property type="component" value="Unassembled WGS sequence"/>
</dbReference>
<name>A0A926NHF5_9BACI</name>
<gene>
    <name evidence="3" type="ORF">IC621_11465</name>
</gene>
<keyword evidence="2" id="KW-0812">Transmembrane</keyword>
<proteinExistence type="predicted"/>
<organism evidence="3 4">
    <name type="scientific">Metabacillus arenae</name>
    <dbReference type="NCBI Taxonomy" id="2771434"/>
    <lineage>
        <taxon>Bacteria</taxon>
        <taxon>Bacillati</taxon>
        <taxon>Bacillota</taxon>
        <taxon>Bacilli</taxon>
        <taxon>Bacillales</taxon>
        <taxon>Bacillaceae</taxon>
        <taxon>Metabacillus</taxon>
    </lineage>
</organism>
<keyword evidence="4" id="KW-1185">Reference proteome</keyword>
<comment type="caution">
    <text evidence="3">The sequence shown here is derived from an EMBL/GenBank/DDBJ whole genome shotgun (WGS) entry which is preliminary data.</text>
</comment>
<protein>
    <submittedName>
        <fullName evidence="3">Uncharacterized protein</fullName>
    </submittedName>
</protein>